<dbReference type="EMBL" id="CMVM020000144">
    <property type="status" value="NOT_ANNOTATED_CDS"/>
    <property type="molecule type" value="Genomic_DNA"/>
</dbReference>
<accession>A0A8R1XV19</accession>
<name>A0A8R1XV19_ONCVO</name>
<dbReference type="Proteomes" id="UP000024404">
    <property type="component" value="Unassembled WGS sequence"/>
</dbReference>
<proteinExistence type="predicted"/>
<dbReference type="AlphaFoldDB" id="A0A8R1XV19"/>
<evidence type="ECO:0000313" key="1">
    <source>
        <dbReference type="EnsemblMetazoa" id="OVOC4812.1"/>
    </source>
</evidence>
<reference evidence="1" key="2">
    <citation type="submission" date="2022-06" db="UniProtKB">
        <authorList>
            <consortium name="EnsemblMetazoa"/>
        </authorList>
    </citation>
    <scope>IDENTIFICATION</scope>
</reference>
<reference evidence="2" key="1">
    <citation type="submission" date="2013-10" db="EMBL/GenBank/DDBJ databases">
        <title>Genome sequencing of Onchocerca volvulus.</title>
        <authorList>
            <person name="Cotton J."/>
            <person name="Tsai J."/>
            <person name="Stanley E."/>
            <person name="Tracey A."/>
            <person name="Holroyd N."/>
            <person name="Lustigman S."/>
            <person name="Berriman M."/>
        </authorList>
    </citation>
    <scope>NUCLEOTIDE SEQUENCE</scope>
</reference>
<dbReference type="EnsemblMetazoa" id="OVOC4812.1">
    <property type="protein sequence ID" value="OVOC4812.1"/>
    <property type="gene ID" value="WBGene00241621"/>
</dbReference>
<organism evidence="1 2">
    <name type="scientific">Onchocerca volvulus</name>
    <dbReference type="NCBI Taxonomy" id="6282"/>
    <lineage>
        <taxon>Eukaryota</taxon>
        <taxon>Metazoa</taxon>
        <taxon>Ecdysozoa</taxon>
        <taxon>Nematoda</taxon>
        <taxon>Chromadorea</taxon>
        <taxon>Rhabditida</taxon>
        <taxon>Spirurina</taxon>
        <taxon>Spiruromorpha</taxon>
        <taxon>Filarioidea</taxon>
        <taxon>Onchocercidae</taxon>
        <taxon>Onchocerca</taxon>
    </lineage>
</organism>
<evidence type="ECO:0000313" key="2">
    <source>
        <dbReference type="Proteomes" id="UP000024404"/>
    </source>
</evidence>
<sequence length="110" mass="12275">MTLEIGHGFINKRSQKEDSMNQFCPSGYVSSVVKEEMQHLHACIVIKQNDGANQPYSLAAWMDICFMDFLQSNLENCNGTGSAATLLYCTSQMSSSSIHTSFTSRRLLLQ</sequence>
<keyword evidence="2" id="KW-1185">Reference proteome</keyword>
<protein>
    <submittedName>
        <fullName evidence="1">Uncharacterized protein</fullName>
    </submittedName>
</protein>